<keyword evidence="3" id="KW-0804">Transcription</keyword>
<dbReference type="GO" id="GO:0046983">
    <property type="term" value="F:protein dimerization activity"/>
    <property type="evidence" value="ECO:0007669"/>
    <property type="project" value="InterPro"/>
</dbReference>
<evidence type="ECO:0000256" key="1">
    <source>
        <dbReference type="ARBA" id="ARBA00004123"/>
    </source>
</evidence>
<gene>
    <name evidence="6" type="ORF">HS088_TW07G00827</name>
</gene>
<accession>A0A7J7DG59</accession>
<dbReference type="PROSITE" id="PS50888">
    <property type="entry name" value="BHLH"/>
    <property type="match status" value="1"/>
</dbReference>
<dbReference type="Pfam" id="PF00010">
    <property type="entry name" value="HLH"/>
    <property type="match status" value="1"/>
</dbReference>
<evidence type="ECO:0000313" key="7">
    <source>
        <dbReference type="Proteomes" id="UP000593562"/>
    </source>
</evidence>
<keyword evidence="4" id="KW-0539">Nucleus</keyword>
<comment type="subcellular location">
    <subcellularLocation>
        <location evidence="1">Nucleus</location>
    </subcellularLocation>
</comment>
<dbReference type="PANTHER" id="PTHR46807">
    <property type="entry name" value="TRANSCRIPTION FACTOR PIF3"/>
    <property type="match status" value="1"/>
</dbReference>
<feature type="domain" description="BHLH" evidence="5">
    <location>
        <begin position="121"/>
        <end position="170"/>
    </location>
</feature>
<comment type="caution">
    <text evidence="6">The sequence shown here is derived from an EMBL/GenBank/DDBJ whole genome shotgun (WGS) entry which is preliminary data.</text>
</comment>
<dbReference type="GO" id="GO:0010017">
    <property type="term" value="P:red or far-red light signaling pathway"/>
    <property type="evidence" value="ECO:0007669"/>
    <property type="project" value="UniProtKB-ARBA"/>
</dbReference>
<organism evidence="6 7">
    <name type="scientific">Tripterygium wilfordii</name>
    <name type="common">Thunder God vine</name>
    <dbReference type="NCBI Taxonomy" id="458696"/>
    <lineage>
        <taxon>Eukaryota</taxon>
        <taxon>Viridiplantae</taxon>
        <taxon>Streptophyta</taxon>
        <taxon>Embryophyta</taxon>
        <taxon>Tracheophyta</taxon>
        <taxon>Spermatophyta</taxon>
        <taxon>Magnoliopsida</taxon>
        <taxon>eudicotyledons</taxon>
        <taxon>Gunneridae</taxon>
        <taxon>Pentapetalae</taxon>
        <taxon>rosids</taxon>
        <taxon>fabids</taxon>
        <taxon>Celastrales</taxon>
        <taxon>Celastraceae</taxon>
        <taxon>Tripterygium</taxon>
    </lineage>
</organism>
<dbReference type="InterPro" id="IPR044273">
    <property type="entry name" value="PIF3-like"/>
</dbReference>
<dbReference type="Gene3D" id="4.10.280.10">
    <property type="entry name" value="Helix-loop-helix DNA-binding domain"/>
    <property type="match status" value="1"/>
</dbReference>
<dbReference type="EMBL" id="JAAARO010000007">
    <property type="protein sequence ID" value="KAF5745244.1"/>
    <property type="molecule type" value="Genomic_DNA"/>
</dbReference>
<dbReference type="AlphaFoldDB" id="A0A7J7DG59"/>
<evidence type="ECO:0000256" key="3">
    <source>
        <dbReference type="ARBA" id="ARBA00023163"/>
    </source>
</evidence>
<dbReference type="CDD" id="cd11445">
    <property type="entry name" value="bHLH_AtPIF_like"/>
    <property type="match status" value="1"/>
</dbReference>
<dbReference type="GO" id="GO:0005634">
    <property type="term" value="C:nucleus"/>
    <property type="evidence" value="ECO:0007669"/>
    <property type="project" value="UniProtKB-SubCell"/>
</dbReference>
<sequence>MSPLMTIWDLIGGSRGEEIGQSSTHHEDVAANSSFQTSDSLNTPMFQQDIYGVSSDVQLDQQLLEGKLSRETLWETHQVAELRGVKRKTDEMECRKCPSEGVERLSSEFGRKQDVRSKRTRSAELHTISERRRRDRIKEKMGELQALIPNCNKSDKVSILDHAIGYLKALKNQIEMMSKRGGTLCQAPIMSPPEMQSIRYPYQFPAMRPDFGRGMSFGMGRLSTCYSAGLPMISFPSASLHTFPSAATELHISRPGNFLIPHAQMPRARSEVLPDPAAPSNMMSYAGFSPAFESSSGGEPSCRDITSLAFHHQHIPTLSQDNSQDFQM</sequence>
<dbReference type="GO" id="GO:0003700">
    <property type="term" value="F:DNA-binding transcription factor activity"/>
    <property type="evidence" value="ECO:0007669"/>
    <property type="project" value="InterPro"/>
</dbReference>
<dbReference type="InterPro" id="IPR047265">
    <property type="entry name" value="PIF1-like_bHLH"/>
</dbReference>
<dbReference type="SUPFAM" id="SSF47459">
    <property type="entry name" value="HLH, helix-loop-helix DNA-binding domain"/>
    <property type="match status" value="1"/>
</dbReference>
<dbReference type="InParanoid" id="A0A7J7DG59"/>
<keyword evidence="7" id="KW-1185">Reference proteome</keyword>
<dbReference type="InterPro" id="IPR036638">
    <property type="entry name" value="HLH_DNA-bd_sf"/>
</dbReference>
<protein>
    <recommendedName>
        <fullName evidence="5">BHLH domain-containing protein</fullName>
    </recommendedName>
</protein>
<keyword evidence="2" id="KW-0805">Transcription regulation</keyword>
<evidence type="ECO:0000256" key="4">
    <source>
        <dbReference type="ARBA" id="ARBA00023242"/>
    </source>
</evidence>
<proteinExistence type="predicted"/>
<evidence type="ECO:0000313" key="6">
    <source>
        <dbReference type="EMBL" id="KAF5745244.1"/>
    </source>
</evidence>
<dbReference type="Proteomes" id="UP000593562">
    <property type="component" value="Unassembled WGS sequence"/>
</dbReference>
<evidence type="ECO:0000256" key="2">
    <source>
        <dbReference type="ARBA" id="ARBA00023015"/>
    </source>
</evidence>
<dbReference type="PANTHER" id="PTHR46807:SF1">
    <property type="entry name" value="TRANSCRIPTION FACTOR PIF3"/>
    <property type="match status" value="1"/>
</dbReference>
<evidence type="ECO:0000259" key="5">
    <source>
        <dbReference type="PROSITE" id="PS50888"/>
    </source>
</evidence>
<dbReference type="SMART" id="SM00353">
    <property type="entry name" value="HLH"/>
    <property type="match status" value="1"/>
</dbReference>
<name>A0A7J7DG59_TRIWF</name>
<dbReference type="InterPro" id="IPR011598">
    <property type="entry name" value="bHLH_dom"/>
</dbReference>
<reference evidence="6 7" key="1">
    <citation type="journal article" date="2020" name="Nat. Commun.">
        <title>Genome of Tripterygium wilfordii and identification of cytochrome P450 involved in triptolide biosynthesis.</title>
        <authorList>
            <person name="Tu L."/>
            <person name="Su P."/>
            <person name="Zhang Z."/>
            <person name="Gao L."/>
            <person name="Wang J."/>
            <person name="Hu T."/>
            <person name="Zhou J."/>
            <person name="Zhang Y."/>
            <person name="Zhao Y."/>
            <person name="Liu Y."/>
            <person name="Song Y."/>
            <person name="Tong Y."/>
            <person name="Lu Y."/>
            <person name="Yang J."/>
            <person name="Xu C."/>
            <person name="Jia M."/>
            <person name="Peters R.J."/>
            <person name="Huang L."/>
            <person name="Gao W."/>
        </authorList>
    </citation>
    <scope>NUCLEOTIDE SEQUENCE [LARGE SCALE GENOMIC DNA]</scope>
    <source>
        <strain evidence="7">cv. XIE 37</strain>
        <tissue evidence="6">Leaf</tissue>
    </source>
</reference>